<comment type="caution">
    <text evidence="3">The sequence shown here is derived from an EMBL/GenBank/DDBJ whole genome shotgun (WGS) entry which is preliminary data.</text>
</comment>
<dbReference type="Proteomes" id="UP001596091">
    <property type="component" value="Unassembled WGS sequence"/>
</dbReference>
<evidence type="ECO:0000259" key="2">
    <source>
        <dbReference type="Pfam" id="PF13660"/>
    </source>
</evidence>
<accession>A0ABW1EN30</accession>
<dbReference type="RefSeq" id="WP_263332681.1">
    <property type="nucleotide sequence ID" value="NZ_JAGSYH010000001.1"/>
</dbReference>
<dbReference type="Gene3D" id="3.40.50.10180">
    <property type="entry name" value="Glycerate kinase, MOFRL-like N-terminal domain"/>
    <property type="match status" value="1"/>
</dbReference>
<dbReference type="Pfam" id="PF05161">
    <property type="entry name" value="MOFRL"/>
    <property type="match status" value="1"/>
</dbReference>
<dbReference type="GO" id="GO:0016301">
    <property type="term" value="F:kinase activity"/>
    <property type="evidence" value="ECO:0007669"/>
    <property type="project" value="UniProtKB-KW"/>
</dbReference>
<feature type="domain" description="MOFRL" evidence="1">
    <location>
        <begin position="371"/>
        <end position="479"/>
    </location>
</feature>
<dbReference type="Pfam" id="PF13660">
    <property type="entry name" value="DUF4147"/>
    <property type="match status" value="1"/>
</dbReference>
<sequence length="490" mass="52947">MTASDLALESLHAAATSIFTQALDACRIESAFDHRIQIEGSLLRRRIAGDGPSEIDLDSFQRIFVIAVGKAAPAMLDTLFARMSRRRGVRGICCSGQLPAKRNWRIRYFEGGHPLPNEDSFAAARAALTMLRKARKDTLVIFLISGGASALFDLPLDADISLEDTMLFHQALLASGAPITEINTIRKHFSAVKGGRLALAAAEATKLSIILPDVPLRSIDIVASGPTVPDHTTIDEALAVIAKYDLMAKFPASVRDFFSRADLPESPGNKSRTGPLLSRIPWKDIPWAESLPAGLRRSLADSQPTEEDAFRNSIFDVLLSSQDFVEQAQAIAEKQGYLAIIDNSCDDWDYAAAANYLLNRFHSLRRQHPRCCLISGGEVTVTLNRTPGAGGRNQQFALECALELASYTGENLVVFSAGSDGIDGNTRSAGAIADRTTVSRALAFGFNPEQALAEFNACPLFTALGDTVVTGPTGHNLRDLRLLISEPPEA</sequence>
<gene>
    <name evidence="3" type="ORF">ACFPT7_20570</name>
</gene>
<feature type="domain" description="MOFRL-associated" evidence="2">
    <location>
        <begin position="15"/>
        <end position="258"/>
    </location>
</feature>
<dbReference type="EMBL" id="JBHSPH010000010">
    <property type="protein sequence ID" value="MFC5864715.1"/>
    <property type="molecule type" value="Genomic_DNA"/>
</dbReference>
<proteinExistence type="predicted"/>
<keyword evidence="3" id="KW-0418">Kinase</keyword>
<name>A0ABW1EN30_9BACT</name>
<protein>
    <submittedName>
        <fullName evidence="3">Glycerate kinase</fullName>
    </submittedName>
</protein>
<organism evidence="3 4">
    <name type="scientific">Acidicapsa dinghuensis</name>
    <dbReference type="NCBI Taxonomy" id="2218256"/>
    <lineage>
        <taxon>Bacteria</taxon>
        <taxon>Pseudomonadati</taxon>
        <taxon>Acidobacteriota</taxon>
        <taxon>Terriglobia</taxon>
        <taxon>Terriglobales</taxon>
        <taxon>Acidobacteriaceae</taxon>
        <taxon>Acidicapsa</taxon>
    </lineage>
</organism>
<evidence type="ECO:0000259" key="1">
    <source>
        <dbReference type="Pfam" id="PF05161"/>
    </source>
</evidence>
<reference evidence="4" key="1">
    <citation type="journal article" date="2019" name="Int. J. Syst. Evol. Microbiol.">
        <title>The Global Catalogue of Microorganisms (GCM) 10K type strain sequencing project: providing services to taxonomists for standard genome sequencing and annotation.</title>
        <authorList>
            <consortium name="The Broad Institute Genomics Platform"/>
            <consortium name="The Broad Institute Genome Sequencing Center for Infectious Disease"/>
            <person name="Wu L."/>
            <person name="Ma J."/>
        </authorList>
    </citation>
    <scope>NUCLEOTIDE SEQUENCE [LARGE SCALE GENOMIC DNA]</scope>
    <source>
        <strain evidence="4">JCM 4087</strain>
    </source>
</reference>
<dbReference type="InterPro" id="IPR037035">
    <property type="entry name" value="GK-like_C_sf"/>
</dbReference>
<dbReference type="InterPro" id="IPR025286">
    <property type="entry name" value="MOFRL_assoc_dom"/>
</dbReference>
<dbReference type="SUPFAM" id="SSF82544">
    <property type="entry name" value="GckA/TtuD-like"/>
    <property type="match status" value="1"/>
</dbReference>
<dbReference type="InterPro" id="IPR007835">
    <property type="entry name" value="MOFRL"/>
</dbReference>
<dbReference type="InterPro" id="IPR038614">
    <property type="entry name" value="GK_N_sf"/>
</dbReference>
<dbReference type="InterPro" id="IPR039760">
    <property type="entry name" value="MOFRL_protein"/>
</dbReference>
<keyword evidence="3" id="KW-0808">Transferase</keyword>
<dbReference type="PANTHER" id="PTHR12227:SF0">
    <property type="entry name" value="GLYCERATE KINASE"/>
    <property type="match status" value="1"/>
</dbReference>
<evidence type="ECO:0000313" key="4">
    <source>
        <dbReference type="Proteomes" id="UP001596091"/>
    </source>
</evidence>
<dbReference type="PANTHER" id="PTHR12227">
    <property type="entry name" value="GLYCERATE KINASE"/>
    <property type="match status" value="1"/>
</dbReference>
<evidence type="ECO:0000313" key="3">
    <source>
        <dbReference type="EMBL" id="MFC5864715.1"/>
    </source>
</evidence>
<keyword evidence="4" id="KW-1185">Reference proteome</keyword>
<dbReference type="Gene3D" id="3.40.1480.10">
    <property type="entry name" value="MOFRL domain"/>
    <property type="match status" value="1"/>
</dbReference>